<reference evidence="2" key="1">
    <citation type="submission" date="2021-01" db="EMBL/GenBank/DDBJ databases">
        <authorList>
            <person name="Corre E."/>
            <person name="Pelletier E."/>
            <person name="Niang G."/>
            <person name="Scheremetjew M."/>
            <person name="Finn R."/>
            <person name="Kale V."/>
            <person name="Holt S."/>
            <person name="Cochrane G."/>
            <person name="Meng A."/>
            <person name="Brown T."/>
            <person name="Cohen L."/>
        </authorList>
    </citation>
    <scope>NUCLEOTIDE SEQUENCE</scope>
    <source>
        <strain evidence="2">10249 10 AB</strain>
    </source>
</reference>
<feature type="compositionally biased region" description="Low complexity" evidence="1">
    <location>
        <begin position="63"/>
        <end position="83"/>
    </location>
</feature>
<dbReference type="AlphaFoldDB" id="A0A7S4APT4"/>
<feature type="region of interest" description="Disordered" evidence="1">
    <location>
        <begin position="522"/>
        <end position="548"/>
    </location>
</feature>
<evidence type="ECO:0000256" key="1">
    <source>
        <dbReference type="SAM" id="MobiDB-lite"/>
    </source>
</evidence>
<protein>
    <submittedName>
        <fullName evidence="2">Uncharacterized protein</fullName>
    </submittedName>
</protein>
<feature type="region of interest" description="Disordered" evidence="1">
    <location>
        <begin position="127"/>
        <end position="154"/>
    </location>
</feature>
<feature type="compositionally biased region" description="Low complexity" evidence="1">
    <location>
        <begin position="136"/>
        <end position="146"/>
    </location>
</feature>
<accession>A0A7S4APT4</accession>
<sequence>MDYEDPYFTDSEPEDYVSDDEWLNMNIEPRAKQTLWGLPLVTATATTTNEPELSSLSEQPQVGGEANDNNNNNNNENDNNNNDIHNEDNDDDDDNDNGNDNDNDNGNDNNEEANGNVVVADDDAMNVSGGEEDAYNSSNNNKAASSPESPKRLPLATGIPHTWLKAGFQLSDCGSGLSIQSPTVDDIEFFSWRRQQVNDQRNAVPPPFHCKSLTAVTSIVTALLYSGASIQGNEINCTAGRVPWVSLTLEEKKREFESRLVDALSALIFVAANVSRKRKKKAYRKAMMMEEESIYANNNNTECSASELVREAIAERYVSLAVSGVGVGVDNEHRKDASGKTKSDNDNDPSESAFVEERSTSNSKQVDHRRHQKSEEETKTTKTKKISITPESKQHMRRLIDLVPACVWSNCRAAAASRTGDGPLYNTDIRVQTTWMSIRNIRLHVESNMKAFTEKGGISLFLETIIRIHGNNVIARQLSRCRSRSRCAAEETVEPSTACLPASSSVDKENEVQGQNLGATATATATAAPSGTGQSTHERCPVATNDAPTGGGGDGGVFCSLIRCTCEDRQKKINEEKPLPLNVRTDPNKLLDTTPCGNECASVELMTLLLTGRAQSDWKNCSSEELGIGLLTNSVGEVSQAMARPKRPVWLLRGETCFSVLTVESYWRCGAANTKWSSGEDIKTISKVDKPGVPLSLLHWNGWYGQHGKTRMRLIASEQTQEMIPLKKRLCALAKQSSFSGVGQRQGTVSLLMERRRQENLVSTISTKEHQSNQTKQQENPIRPIELDRIKIFEQDRKLYPKNHKMWRFDMGTTKDDDDAGEDRELPASDDDNWIPYYRLTPRQKLLVETNLGPKIKTILWTRWPSAVIDYFAPDKGRFPVV</sequence>
<feature type="region of interest" description="Disordered" evidence="1">
    <location>
        <begin position="46"/>
        <end position="114"/>
    </location>
</feature>
<feature type="region of interest" description="Disordered" evidence="1">
    <location>
        <begin position="330"/>
        <end position="391"/>
    </location>
</feature>
<feature type="compositionally biased region" description="Polar residues" evidence="1">
    <location>
        <begin position="46"/>
        <end position="60"/>
    </location>
</feature>
<feature type="compositionally biased region" description="Acidic residues" evidence="1">
    <location>
        <begin position="88"/>
        <end position="111"/>
    </location>
</feature>
<dbReference type="PANTHER" id="PTHR16148">
    <property type="entry name" value="NF-KAPPA-B-REPRESSING FACTOR-RELATED"/>
    <property type="match status" value="1"/>
</dbReference>
<dbReference type="PANTHER" id="PTHR16148:SF14">
    <property type="entry name" value="MYND-TYPE DOMAIN-CONTAINING PROTEIN"/>
    <property type="match status" value="1"/>
</dbReference>
<evidence type="ECO:0000313" key="2">
    <source>
        <dbReference type="EMBL" id="CAE0722886.1"/>
    </source>
</evidence>
<name>A0A7S4APT4_9STRA</name>
<gene>
    <name evidence="2" type="ORF">PAUS00366_LOCUS15642</name>
</gene>
<feature type="compositionally biased region" description="Basic and acidic residues" evidence="1">
    <location>
        <begin position="330"/>
        <end position="345"/>
    </location>
</feature>
<proteinExistence type="predicted"/>
<dbReference type="EMBL" id="HBIX01022411">
    <property type="protein sequence ID" value="CAE0722886.1"/>
    <property type="molecule type" value="Transcribed_RNA"/>
</dbReference>
<organism evidence="2">
    <name type="scientific">Pseudo-nitzschia australis</name>
    <dbReference type="NCBI Taxonomy" id="44445"/>
    <lineage>
        <taxon>Eukaryota</taxon>
        <taxon>Sar</taxon>
        <taxon>Stramenopiles</taxon>
        <taxon>Ochrophyta</taxon>
        <taxon>Bacillariophyta</taxon>
        <taxon>Bacillariophyceae</taxon>
        <taxon>Bacillariophycidae</taxon>
        <taxon>Bacillariales</taxon>
        <taxon>Bacillariaceae</taxon>
        <taxon>Pseudo-nitzschia</taxon>
    </lineage>
</organism>